<feature type="region of interest" description="Disordered" evidence="9">
    <location>
        <begin position="257"/>
        <end position="318"/>
    </location>
</feature>
<feature type="region of interest" description="Disordered" evidence="9">
    <location>
        <begin position="158"/>
        <end position="181"/>
    </location>
</feature>
<feature type="region of interest" description="Disordered" evidence="9">
    <location>
        <begin position="581"/>
        <end position="606"/>
    </location>
</feature>
<evidence type="ECO:0000313" key="11">
    <source>
        <dbReference type="EMBL" id="KAG0255627.1"/>
    </source>
</evidence>
<proteinExistence type="inferred from homology"/>
<keyword evidence="3" id="KW-0862">Zinc</keyword>
<feature type="compositionally biased region" description="Polar residues" evidence="9">
    <location>
        <begin position="481"/>
        <end position="497"/>
    </location>
</feature>
<dbReference type="GO" id="GO:0006355">
    <property type="term" value="P:regulation of DNA-templated transcription"/>
    <property type="evidence" value="ECO:0007669"/>
    <property type="project" value="InterPro"/>
</dbReference>
<dbReference type="OrthoDB" id="2162994at2759"/>
<comment type="caution">
    <text evidence="11">The sequence shown here is derived from an EMBL/GenBank/DDBJ whole genome shotgun (WGS) entry which is preliminary data.</text>
</comment>
<accession>A0A9P6PZY2</accession>
<feature type="compositionally biased region" description="Low complexity" evidence="9">
    <location>
        <begin position="22"/>
        <end position="31"/>
    </location>
</feature>
<feature type="domain" description="GATA-type" evidence="10">
    <location>
        <begin position="541"/>
        <end position="577"/>
    </location>
</feature>
<sequence length="1319" mass="132305">MASRKRVAAEVAKKPKPVFPTSHSPHPASSSNVERMSIADSAILRASLTQSRYNWTHSAFSKFTPEPAPRIPGQQGSGSGGKRYISEVTPAGVYTVCIGPHMFFETKFFTVYTPPPPAPPIATLAPSNASTSASTSSAPAGAGATGAAAAATAAGASSNNTAVSTPTDLPSSPSHVITGGSPAPERVIELILARTSTPTPFEEEAKETDGGAKSLPSELAGQRELETTLMESIHTLEPVVMDSNKNNFAHVHGISASSSSGGMGASGGCGGGSEVSSRAGTPALGSNSGVGGGSSGSKRAGGSSSMLGGSQSSRPPRPERQVAFEFKDNPGHRWLFPQEASVDFTPAGEGAEYGKVSASFCLPVYDDHKMSIPPGQMTTMVIVGPSQSLYEGILAAVNDPTVTYKALMDKMKQIPPRAYPEYQLPVDYPDEKLEPLGLKKLPDHKVVPLASLQPSKRKPDGHQEIPSAKHRRSNKAGAGSEETTTSHRPSGSQRRGMTSTGAPAVAAASSSLASASTGATAAVALPSTSPGVMTSNSASSVPLAKRCVYCGCTTTPMWRRGPAGPSTLCNACGVKWKNGKILQETPKPPSGKSRGQHSSTSSSTAAVAAASLSSSIGATSSTMALQASSSRPASTTSHPTASTTLSNTLGGTLPAIGVAASALKRGGGGGGAVRGNGGAGGPQKTTVEAAAELLKNFVEAVNNPRSNGMTTTTAVGGGGHSMSRSSSTRGSNSGSKRSSGAGGAGGSHVPTSTKRDASQMSENSVASESEGSRISEAEKMVPVKKRHSSRAQAAVAAAVASSSPTSASTSTSTPTSAVSQGAAKVAPSAQTGEQGPKNSKGSSSGSVSAKESAKSTKTNNAGVPTASTPAASASTSVASTPAATSAAPSASPTSSAASPATTGSALTSAATSPTTPSAPTVAVVTPTPSSTSTSAASTPAAGATTTTTTTTATTTITPTATTPTSSKGKASASKASLASTGSSRVAGSKAPMSSTSSASSPSSLVSASAVAGARGMATKAKANGTTTTATGATATTTTTTTSPSSSPSSSSSSATTASSSMPGTTTTPRPSPPTSAGAKLELLKAFASSPRYQISSHAAVAVSTMNLADDGLSLFATKNLYTNNTATFPLHFPTISIAFGPNNAYYTYPNCAVILYENHFQIKLIQAGERTQIDVWKEGIEGTEFQVVDVGDGESMIVFRAVLRQYMTRFDKELLNPDRNETLIVFRFRERLDGGGPPVKPLLEQWLTTEIPVPPPTTATATATTAATTTTTTVAGSSSSSPAVTAVAQQQQTPSSKASPSSTSTSPSSSVASTPAKAP</sequence>
<name>A0A9P6PZY2_9FUNG</name>
<dbReference type="Gene3D" id="3.30.50.10">
    <property type="entry name" value="Erythroid Transcription Factor GATA-1, subunit A"/>
    <property type="match status" value="1"/>
</dbReference>
<feature type="region of interest" description="Disordered" evidence="9">
    <location>
        <begin position="196"/>
        <end position="218"/>
    </location>
</feature>
<dbReference type="PANTHER" id="PTHR46813">
    <property type="entry name" value="GATA TRANSCRIPTION FACTOR 18"/>
    <property type="match status" value="1"/>
</dbReference>
<feature type="compositionally biased region" description="Polar residues" evidence="9">
    <location>
        <begin position="163"/>
        <end position="175"/>
    </location>
</feature>
<feature type="compositionally biased region" description="Low complexity" evidence="9">
    <location>
        <begin position="721"/>
        <end position="739"/>
    </location>
</feature>
<evidence type="ECO:0000256" key="2">
    <source>
        <dbReference type="ARBA" id="ARBA00022771"/>
    </source>
</evidence>
<comment type="similarity">
    <text evidence="7">Belongs to the type IV zinc-finger family. Class B subfamily.</text>
</comment>
<feature type="compositionally biased region" description="Gly residues" evidence="9">
    <location>
        <begin position="261"/>
        <end position="273"/>
    </location>
</feature>
<keyword evidence="5" id="KW-0238">DNA-binding</keyword>
<feature type="region of interest" description="Disordered" evidence="9">
    <location>
        <begin position="449"/>
        <end position="505"/>
    </location>
</feature>
<feature type="region of interest" description="Disordered" evidence="9">
    <location>
        <begin position="1271"/>
        <end position="1319"/>
    </location>
</feature>
<keyword evidence="4" id="KW-0805">Transcription regulation</keyword>
<keyword evidence="6" id="KW-0804">Transcription</keyword>
<feature type="compositionally biased region" description="Basic and acidic residues" evidence="9">
    <location>
        <begin position="770"/>
        <end position="781"/>
    </location>
</feature>
<feature type="region of interest" description="Disordered" evidence="9">
    <location>
        <begin position="1"/>
        <end position="33"/>
    </location>
</feature>
<feature type="compositionally biased region" description="Low complexity" evidence="9">
    <location>
        <begin position="1024"/>
        <end position="1076"/>
    </location>
</feature>
<feature type="region of interest" description="Disordered" evidence="9">
    <location>
        <begin position="64"/>
        <end position="83"/>
    </location>
</feature>
<evidence type="ECO:0000256" key="1">
    <source>
        <dbReference type="ARBA" id="ARBA00022723"/>
    </source>
</evidence>
<gene>
    <name evidence="11" type="ORF">DFQ27_006170</name>
</gene>
<dbReference type="SMART" id="SM00401">
    <property type="entry name" value="ZnF_GATA"/>
    <property type="match status" value="1"/>
</dbReference>
<evidence type="ECO:0000256" key="5">
    <source>
        <dbReference type="ARBA" id="ARBA00023125"/>
    </source>
</evidence>
<dbReference type="Proteomes" id="UP000807716">
    <property type="component" value="Unassembled WGS sequence"/>
</dbReference>
<evidence type="ECO:0000313" key="12">
    <source>
        <dbReference type="Proteomes" id="UP000807716"/>
    </source>
</evidence>
<evidence type="ECO:0000256" key="7">
    <source>
        <dbReference type="ARBA" id="ARBA00024019"/>
    </source>
</evidence>
<dbReference type="PANTHER" id="PTHR46813:SF16">
    <property type="entry name" value="GATA TRANSCRIPTION FACTOR 18"/>
    <property type="match status" value="1"/>
</dbReference>
<feature type="region of interest" description="Disordered" evidence="9">
    <location>
        <begin position="665"/>
        <end position="684"/>
    </location>
</feature>
<feature type="compositionally biased region" description="Low complexity" evidence="9">
    <location>
        <begin position="791"/>
        <end position="820"/>
    </location>
</feature>
<evidence type="ECO:0000256" key="6">
    <source>
        <dbReference type="ARBA" id="ARBA00023163"/>
    </source>
</evidence>
<dbReference type="PROSITE" id="PS50114">
    <property type="entry name" value="GATA_ZN_FINGER_2"/>
    <property type="match status" value="1"/>
</dbReference>
<evidence type="ECO:0000256" key="3">
    <source>
        <dbReference type="ARBA" id="ARBA00022833"/>
    </source>
</evidence>
<feature type="compositionally biased region" description="Low complexity" evidence="9">
    <location>
        <begin position="861"/>
        <end position="1003"/>
    </location>
</feature>
<evidence type="ECO:0000256" key="9">
    <source>
        <dbReference type="SAM" id="MobiDB-lite"/>
    </source>
</evidence>
<feature type="compositionally biased region" description="Low complexity" evidence="9">
    <location>
        <begin position="296"/>
        <end position="313"/>
    </location>
</feature>
<feature type="region of interest" description="Disordered" evidence="9">
    <location>
        <begin position="122"/>
        <end position="142"/>
    </location>
</feature>
<dbReference type="SUPFAM" id="SSF57716">
    <property type="entry name" value="Glucocorticoid receptor-like (DNA-binding domain)"/>
    <property type="match status" value="1"/>
</dbReference>
<protein>
    <recommendedName>
        <fullName evidence="10">GATA-type domain-containing protein</fullName>
    </recommendedName>
</protein>
<dbReference type="CDD" id="cd00202">
    <property type="entry name" value="ZnF_GATA"/>
    <property type="match status" value="1"/>
</dbReference>
<feature type="compositionally biased region" description="Low complexity" evidence="9">
    <location>
        <begin position="837"/>
        <end position="850"/>
    </location>
</feature>
<reference evidence="11" key="1">
    <citation type="journal article" date="2020" name="Fungal Divers.">
        <title>Resolving the Mortierellaceae phylogeny through synthesis of multi-gene phylogenetics and phylogenomics.</title>
        <authorList>
            <person name="Vandepol N."/>
            <person name="Liber J."/>
            <person name="Desiro A."/>
            <person name="Na H."/>
            <person name="Kennedy M."/>
            <person name="Barry K."/>
            <person name="Grigoriev I.V."/>
            <person name="Miller A.N."/>
            <person name="O'Donnell K."/>
            <person name="Stajich J.E."/>
            <person name="Bonito G."/>
        </authorList>
    </citation>
    <scope>NUCLEOTIDE SEQUENCE</scope>
    <source>
        <strain evidence="11">BC1065</strain>
    </source>
</reference>
<feature type="region of interest" description="Disordered" evidence="9">
    <location>
        <begin position="701"/>
        <end position="1003"/>
    </location>
</feature>
<keyword evidence="12" id="KW-1185">Reference proteome</keyword>
<keyword evidence="2 8" id="KW-0863">Zinc-finger</keyword>
<evidence type="ECO:0000256" key="8">
    <source>
        <dbReference type="PROSITE-ProRule" id="PRU00094"/>
    </source>
</evidence>
<dbReference type="Pfam" id="PF00320">
    <property type="entry name" value="GATA"/>
    <property type="match status" value="1"/>
</dbReference>
<evidence type="ECO:0000256" key="4">
    <source>
        <dbReference type="ARBA" id="ARBA00023015"/>
    </source>
</evidence>
<feature type="compositionally biased region" description="Polar residues" evidence="9">
    <location>
        <begin position="758"/>
        <end position="769"/>
    </location>
</feature>
<evidence type="ECO:0000259" key="10">
    <source>
        <dbReference type="PROSITE" id="PS50114"/>
    </source>
</evidence>
<keyword evidence="1" id="KW-0479">Metal-binding</keyword>
<organism evidence="11 12">
    <name type="scientific">Actinomortierella ambigua</name>
    <dbReference type="NCBI Taxonomy" id="1343610"/>
    <lineage>
        <taxon>Eukaryota</taxon>
        <taxon>Fungi</taxon>
        <taxon>Fungi incertae sedis</taxon>
        <taxon>Mucoromycota</taxon>
        <taxon>Mortierellomycotina</taxon>
        <taxon>Mortierellomycetes</taxon>
        <taxon>Mortierellales</taxon>
        <taxon>Mortierellaceae</taxon>
        <taxon>Actinomortierella</taxon>
    </lineage>
</organism>
<feature type="region of interest" description="Disordered" evidence="9">
    <location>
        <begin position="623"/>
        <end position="651"/>
    </location>
</feature>
<feature type="compositionally biased region" description="Gly residues" evidence="9">
    <location>
        <begin position="665"/>
        <end position="681"/>
    </location>
</feature>
<dbReference type="GO" id="GO:0043565">
    <property type="term" value="F:sequence-specific DNA binding"/>
    <property type="evidence" value="ECO:0007669"/>
    <property type="project" value="InterPro"/>
</dbReference>
<dbReference type="InterPro" id="IPR000679">
    <property type="entry name" value="Znf_GATA"/>
</dbReference>
<dbReference type="GO" id="GO:0008270">
    <property type="term" value="F:zinc ion binding"/>
    <property type="evidence" value="ECO:0007669"/>
    <property type="project" value="UniProtKB-KW"/>
</dbReference>
<feature type="region of interest" description="Disordered" evidence="9">
    <location>
        <begin position="1018"/>
        <end position="1076"/>
    </location>
</feature>
<dbReference type="InterPro" id="IPR013088">
    <property type="entry name" value="Znf_NHR/GATA"/>
</dbReference>
<dbReference type="EMBL" id="JAAAJB010000450">
    <property type="protein sequence ID" value="KAG0255627.1"/>
    <property type="molecule type" value="Genomic_DNA"/>
</dbReference>